<dbReference type="SUPFAM" id="SSF52141">
    <property type="entry name" value="Uracil-DNA glycosylase-like"/>
    <property type="match status" value="1"/>
</dbReference>
<reference evidence="2 3" key="1">
    <citation type="submission" date="2017-08" db="EMBL/GenBank/DDBJ databases">
        <title>Substantial Increase in Enzyme Production by Combined Drug-Resistance Mutations in Paenibacillus agaridevorans.</title>
        <authorList>
            <person name="Tanaka Y."/>
            <person name="Funane K."/>
            <person name="Hosaka T."/>
            <person name="Shiwa Y."/>
            <person name="Fujita N."/>
            <person name="Miyazaki T."/>
            <person name="Yoshikawa H."/>
            <person name="Murakami K."/>
            <person name="Kasahara K."/>
            <person name="Inaoka T."/>
            <person name="Hiraga Y."/>
            <person name="Ochi K."/>
        </authorList>
    </citation>
    <scope>NUCLEOTIDE SEQUENCE [LARGE SCALE GENOMIC DNA]</scope>
    <source>
        <strain evidence="2 3">T-3040</strain>
    </source>
</reference>
<dbReference type="SMART" id="SM00987">
    <property type="entry name" value="UreE_C"/>
    <property type="match status" value="1"/>
</dbReference>
<dbReference type="RefSeq" id="WP_108995619.1">
    <property type="nucleotide sequence ID" value="NZ_BDQX01000394.1"/>
</dbReference>
<dbReference type="Pfam" id="PF03167">
    <property type="entry name" value="UDG"/>
    <property type="match status" value="1"/>
</dbReference>
<feature type="domain" description="Uracil-DNA glycosylase-like" evidence="1">
    <location>
        <begin position="9"/>
        <end position="184"/>
    </location>
</feature>
<dbReference type="AlphaFoldDB" id="A0A2R5EX65"/>
<dbReference type="EMBL" id="BDQX01000394">
    <property type="protein sequence ID" value="GBG11296.1"/>
    <property type="molecule type" value="Genomic_DNA"/>
</dbReference>
<evidence type="ECO:0000313" key="3">
    <source>
        <dbReference type="Proteomes" id="UP000245202"/>
    </source>
</evidence>
<dbReference type="CDD" id="cd10032">
    <property type="entry name" value="UDG-F6_HDG"/>
    <property type="match status" value="1"/>
</dbReference>
<evidence type="ECO:0000313" key="2">
    <source>
        <dbReference type="EMBL" id="GBG11296.1"/>
    </source>
</evidence>
<organism evidence="2 3">
    <name type="scientific">Paenibacillus agaridevorans</name>
    <dbReference type="NCBI Taxonomy" id="171404"/>
    <lineage>
        <taxon>Bacteria</taxon>
        <taxon>Bacillati</taxon>
        <taxon>Bacillota</taxon>
        <taxon>Bacilli</taxon>
        <taxon>Bacillales</taxon>
        <taxon>Paenibacillaceae</taxon>
        <taxon>Paenibacillus</taxon>
    </lineage>
</organism>
<protein>
    <submittedName>
        <fullName evidence="2">DNA-deoxyinosine glycosylase</fullName>
    </submittedName>
</protein>
<dbReference type="Gene3D" id="3.40.470.10">
    <property type="entry name" value="Uracil-DNA glycosylase-like domain"/>
    <property type="match status" value="1"/>
</dbReference>
<dbReference type="InterPro" id="IPR036895">
    <property type="entry name" value="Uracil-DNA_glycosylase-like_sf"/>
</dbReference>
<evidence type="ECO:0000259" key="1">
    <source>
        <dbReference type="SMART" id="SM00986"/>
    </source>
</evidence>
<sequence length="196" mass="21938">MSERIYSFPPLIDDRARVLISGTAPSVKSLEHGQFYGHPQNFFWRVVYALFGEPQTEQSAATPASELLYPSPDADYGKRLDFLQANSLALWDVINSCEREGSLDVNIKGELPNDFPGLLEHYPGIVCIAFNGSKAFDTFRKYYGKDGGALPRKVALLKMPSTSPIPTKHMRNLHDRVEAWKTILPYAQGHLPAGER</sequence>
<proteinExistence type="predicted"/>
<dbReference type="NCBIfam" id="TIGR04274">
    <property type="entry name" value="hypoxanDNAglyco"/>
    <property type="match status" value="1"/>
</dbReference>
<name>A0A2R5EX65_9BACL</name>
<gene>
    <name evidence="2" type="ORF">PAT3040_06097</name>
</gene>
<dbReference type="InterPro" id="IPR026353">
    <property type="entry name" value="Hypoxan-DNA_Glyclase"/>
</dbReference>
<accession>A0A2R5EX65</accession>
<keyword evidence="3" id="KW-1185">Reference proteome</keyword>
<dbReference type="Proteomes" id="UP000245202">
    <property type="component" value="Unassembled WGS sequence"/>
</dbReference>
<dbReference type="SMART" id="SM00986">
    <property type="entry name" value="UDG"/>
    <property type="match status" value="1"/>
</dbReference>
<comment type="caution">
    <text evidence="2">The sequence shown here is derived from an EMBL/GenBank/DDBJ whole genome shotgun (WGS) entry which is preliminary data.</text>
</comment>
<dbReference type="InterPro" id="IPR005122">
    <property type="entry name" value="Uracil-DNA_glycosylase-like"/>
</dbReference>